<dbReference type="NCBIfam" id="TIGR00112">
    <property type="entry name" value="proC"/>
    <property type="match status" value="1"/>
</dbReference>
<comment type="similarity">
    <text evidence="1 4">Belongs to the pyrroline-5-carboxylate reductase family.</text>
</comment>
<name>A0A9W6LSJ9_9HYPH</name>
<dbReference type="EMBL" id="BSEC01000001">
    <property type="protein sequence ID" value="GLI93399.1"/>
    <property type="molecule type" value="Genomic_DNA"/>
</dbReference>
<sequence length="275" mass="27375">MSATLEGASVALIGAGNMGLAMLEGWANEGLAGDAVLIVDPNPSQRLEDLCAAKGFTLTAQPIAGAARHAVVLAVKPQLLDAGVASAAPYVGPDSVLVSILAGKRIADISARLPAAKAIVRAMPNTPAAIGRGMTGAFANADTTQAQRALADALLKAAGQVEWVESEALIDAVTAVSGSGPAYVFHLVEALAAAGVEAGLPAALAERLARATVEGAGELLHRQPETSAATLRERVTSPGGTTAAALAVLMGEEGLGPLMARAVAAAKKRAGELSG</sequence>
<dbReference type="InterPro" id="IPR029036">
    <property type="entry name" value="P5CR_dimer"/>
</dbReference>
<evidence type="ECO:0000256" key="6">
    <source>
        <dbReference type="PIRSR" id="PIRSR000193-1"/>
    </source>
</evidence>
<evidence type="ECO:0000313" key="9">
    <source>
        <dbReference type="EMBL" id="GLI93399.1"/>
    </source>
</evidence>
<dbReference type="GO" id="GO:0055129">
    <property type="term" value="P:L-proline biosynthetic process"/>
    <property type="evidence" value="ECO:0007669"/>
    <property type="project" value="UniProtKB-UniRule"/>
</dbReference>
<dbReference type="PANTHER" id="PTHR11645:SF0">
    <property type="entry name" value="PYRROLINE-5-CARBOXYLATE REDUCTASE 3"/>
    <property type="match status" value="1"/>
</dbReference>
<dbReference type="GO" id="GO:0005737">
    <property type="term" value="C:cytoplasm"/>
    <property type="evidence" value="ECO:0007669"/>
    <property type="project" value="UniProtKB-SubCell"/>
</dbReference>
<dbReference type="Pfam" id="PF03807">
    <property type="entry name" value="F420_oxidored"/>
    <property type="match status" value="1"/>
</dbReference>
<dbReference type="RefSeq" id="WP_281803188.1">
    <property type="nucleotide sequence ID" value="NZ_BSEC01000001.1"/>
</dbReference>
<organism evidence="9 10">
    <name type="scientific">Methylocystis echinoides</name>
    <dbReference type="NCBI Taxonomy" id="29468"/>
    <lineage>
        <taxon>Bacteria</taxon>
        <taxon>Pseudomonadati</taxon>
        <taxon>Pseudomonadota</taxon>
        <taxon>Alphaproteobacteria</taxon>
        <taxon>Hyphomicrobiales</taxon>
        <taxon>Methylocystaceae</taxon>
        <taxon>Methylocystis</taxon>
    </lineage>
</organism>
<dbReference type="EC" id="1.5.1.2" evidence="4 5"/>
<dbReference type="AlphaFoldDB" id="A0A9W6LSJ9"/>
<dbReference type="InterPro" id="IPR028939">
    <property type="entry name" value="P5C_Rdtase_cat_N"/>
</dbReference>
<proteinExistence type="inferred from homology"/>
<protein>
    <recommendedName>
        <fullName evidence="4 5">Pyrroline-5-carboxylate reductase</fullName>
        <shortName evidence="4">P5C reductase</shortName>
        <shortName evidence="4">P5CR</shortName>
        <ecNumber evidence="4 5">1.5.1.2</ecNumber>
    </recommendedName>
    <alternativeName>
        <fullName evidence="4">PCA reductase</fullName>
    </alternativeName>
</protein>
<comment type="pathway">
    <text evidence="4">Amino-acid biosynthesis; L-proline biosynthesis; L-proline from L-glutamate 5-semialdehyde: step 1/1.</text>
</comment>
<evidence type="ECO:0000313" key="10">
    <source>
        <dbReference type="Proteomes" id="UP001144323"/>
    </source>
</evidence>
<dbReference type="SUPFAM" id="SSF51735">
    <property type="entry name" value="NAD(P)-binding Rossmann-fold domains"/>
    <property type="match status" value="1"/>
</dbReference>
<comment type="caution">
    <text evidence="9">The sequence shown here is derived from an EMBL/GenBank/DDBJ whole genome shotgun (WGS) entry which is preliminary data.</text>
</comment>
<dbReference type="InterPro" id="IPR036291">
    <property type="entry name" value="NAD(P)-bd_dom_sf"/>
</dbReference>
<evidence type="ECO:0000256" key="2">
    <source>
        <dbReference type="ARBA" id="ARBA00022857"/>
    </source>
</evidence>
<evidence type="ECO:0000256" key="3">
    <source>
        <dbReference type="ARBA" id="ARBA00023002"/>
    </source>
</evidence>
<keyword evidence="4" id="KW-0641">Proline biosynthesis</keyword>
<feature type="domain" description="Pyrroline-5-carboxylate reductase dimerisation" evidence="8">
    <location>
        <begin position="167"/>
        <end position="273"/>
    </location>
</feature>
<dbReference type="Gene3D" id="3.40.50.720">
    <property type="entry name" value="NAD(P)-binding Rossmann-like Domain"/>
    <property type="match status" value="1"/>
</dbReference>
<comment type="catalytic activity">
    <reaction evidence="4">
        <text>L-proline + NADP(+) = (S)-1-pyrroline-5-carboxylate + NADPH + 2 H(+)</text>
        <dbReference type="Rhea" id="RHEA:14109"/>
        <dbReference type="ChEBI" id="CHEBI:15378"/>
        <dbReference type="ChEBI" id="CHEBI:17388"/>
        <dbReference type="ChEBI" id="CHEBI:57783"/>
        <dbReference type="ChEBI" id="CHEBI:58349"/>
        <dbReference type="ChEBI" id="CHEBI:60039"/>
        <dbReference type="EC" id="1.5.1.2"/>
    </reaction>
</comment>
<accession>A0A9W6LSJ9</accession>
<evidence type="ECO:0000256" key="5">
    <source>
        <dbReference type="NCBIfam" id="TIGR00112"/>
    </source>
</evidence>
<keyword evidence="4" id="KW-0963">Cytoplasm</keyword>
<dbReference type="PANTHER" id="PTHR11645">
    <property type="entry name" value="PYRROLINE-5-CARBOXYLATE REDUCTASE"/>
    <property type="match status" value="1"/>
</dbReference>
<reference evidence="9" key="1">
    <citation type="journal article" date="2023" name="Int. J. Syst. Evol. Microbiol.">
        <title>Methylocystis iwaonis sp. nov., a type II methane-oxidizing bacterium from surface soil of a rice paddy field in Japan, and emended description of the genus Methylocystis (ex Whittenbury et al. 1970) Bowman et al. 1993.</title>
        <authorList>
            <person name="Kaise H."/>
            <person name="Sawadogo J.B."/>
            <person name="Alam M.S."/>
            <person name="Ueno C."/>
            <person name="Dianou D."/>
            <person name="Shinjo R."/>
            <person name="Asakawa S."/>
        </authorList>
    </citation>
    <scope>NUCLEOTIDE SEQUENCE</scope>
    <source>
        <strain evidence="9">LMG27198</strain>
    </source>
</reference>
<dbReference type="FunFam" id="1.10.3730.10:FF:000001">
    <property type="entry name" value="Pyrroline-5-carboxylate reductase"/>
    <property type="match status" value="1"/>
</dbReference>
<feature type="binding site" evidence="6">
    <location>
        <begin position="13"/>
        <end position="18"/>
    </location>
    <ligand>
        <name>NADP(+)</name>
        <dbReference type="ChEBI" id="CHEBI:58349"/>
    </ligand>
</feature>
<dbReference type="PIRSF" id="PIRSF000193">
    <property type="entry name" value="Pyrrol-5-carb_rd"/>
    <property type="match status" value="1"/>
</dbReference>
<evidence type="ECO:0000259" key="8">
    <source>
        <dbReference type="Pfam" id="PF14748"/>
    </source>
</evidence>
<dbReference type="GO" id="GO:0004735">
    <property type="term" value="F:pyrroline-5-carboxylate reductase activity"/>
    <property type="evidence" value="ECO:0007669"/>
    <property type="project" value="UniProtKB-UniRule"/>
</dbReference>
<dbReference type="Pfam" id="PF14748">
    <property type="entry name" value="P5CR_dimer"/>
    <property type="match status" value="1"/>
</dbReference>
<gene>
    <name evidence="4 9" type="primary">proC</name>
    <name evidence="9" type="ORF">LMG27198_23910</name>
</gene>
<dbReference type="SUPFAM" id="SSF48179">
    <property type="entry name" value="6-phosphogluconate dehydrogenase C-terminal domain-like"/>
    <property type="match status" value="1"/>
</dbReference>
<keyword evidence="10" id="KW-1185">Reference proteome</keyword>
<dbReference type="HAMAP" id="MF_01925">
    <property type="entry name" value="P5C_reductase"/>
    <property type="match status" value="1"/>
</dbReference>
<evidence type="ECO:0000256" key="1">
    <source>
        <dbReference type="ARBA" id="ARBA00005525"/>
    </source>
</evidence>
<comment type="catalytic activity">
    <reaction evidence="4">
        <text>L-proline + NAD(+) = (S)-1-pyrroline-5-carboxylate + NADH + 2 H(+)</text>
        <dbReference type="Rhea" id="RHEA:14105"/>
        <dbReference type="ChEBI" id="CHEBI:15378"/>
        <dbReference type="ChEBI" id="CHEBI:17388"/>
        <dbReference type="ChEBI" id="CHEBI:57540"/>
        <dbReference type="ChEBI" id="CHEBI:57945"/>
        <dbReference type="ChEBI" id="CHEBI:60039"/>
        <dbReference type="EC" id="1.5.1.2"/>
    </reaction>
</comment>
<dbReference type="Gene3D" id="1.10.3730.10">
    <property type="entry name" value="ProC C-terminal domain-like"/>
    <property type="match status" value="1"/>
</dbReference>
<feature type="domain" description="Pyrroline-5-carboxylate reductase catalytic N-terminal" evidence="7">
    <location>
        <begin position="10"/>
        <end position="103"/>
    </location>
</feature>
<keyword evidence="3 4" id="KW-0560">Oxidoreductase</keyword>
<evidence type="ECO:0000259" key="7">
    <source>
        <dbReference type="Pfam" id="PF03807"/>
    </source>
</evidence>
<dbReference type="InterPro" id="IPR008927">
    <property type="entry name" value="6-PGluconate_DH-like_C_sf"/>
</dbReference>
<dbReference type="InterPro" id="IPR000304">
    <property type="entry name" value="Pyrroline-COOH_reductase"/>
</dbReference>
<evidence type="ECO:0000256" key="4">
    <source>
        <dbReference type="HAMAP-Rule" id="MF_01925"/>
    </source>
</evidence>
<keyword evidence="2 4" id="KW-0521">NADP</keyword>
<comment type="subcellular location">
    <subcellularLocation>
        <location evidence="4">Cytoplasm</location>
    </subcellularLocation>
</comment>
<comment type="function">
    <text evidence="4">Catalyzes the reduction of 1-pyrroline-5-carboxylate (PCA) to L-proline.</text>
</comment>
<feature type="binding site" evidence="6">
    <location>
        <begin position="74"/>
        <end position="77"/>
    </location>
    <ligand>
        <name>NADP(+)</name>
        <dbReference type="ChEBI" id="CHEBI:58349"/>
    </ligand>
</feature>
<dbReference type="Proteomes" id="UP001144323">
    <property type="component" value="Unassembled WGS sequence"/>
</dbReference>
<keyword evidence="4" id="KW-0028">Amino-acid biosynthesis</keyword>